<dbReference type="PANTHER" id="PTHR37726">
    <property type="entry name" value="TRANSMEMBRANE PROTEIN"/>
    <property type="match status" value="1"/>
</dbReference>
<name>A0A6V7PXK8_ANACO</name>
<protein>
    <submittedName>
        <fullName evidence="1">Uncharacterized protein</fullName>
    </submittedName>
</protein>
<evidence type="ECO:0000313" key="1">
    <source>
        <dbReference type="EMBL" id="CAD1835511.1"/>
    </source>
</evidence>
<accession>A0A6V7PXK8</accession>
<organism evidence="1">
    <name type="scientific">Ananas comosus var. bracteatus</name>
    <name type="common">red pineapple</name>
    <dbReference type="NCBI Taxonomy" id="296719"/>
    <lineage>
        <taxon>Eukaryota</taxon>
        <taxon>Viridiplantae</taxon>
        <taxon>Streptophyta</taxon>
        <taxon>Embryophyta</taxon>
        <taxon>Tracheophyta</taxon>
        <taxon>Spermatophyta</taxon>
        <taxon>Magnoliopsida</taxon>
        <taxon>Liliopsida</taxon>
        <taxon>Poales</taxon>
        <taxon>Bromeliaceae</taxon>
        <taxon>Bromelioideae</taxon>
        <taxon>Ananas</taxon>
    </lineage>
</organism>
<sequence length="176" mass="19926">MCPSGVVLDLRSMRPMGELRPSLHDKPQGFVLLAFIGLRYPLEGETCVHVLTPPPFQVTLLVRVGTASALAFKNESNKDIRYAMLEASIVFKIFYASLYLDAIILPYYTGIDALSGLRFFGRMYGDERFSLVVKSMLEGISWVFVTNDCVYVMNDGLEGERRHVQLEFDRCDDEIV</sequence>
<dbReference type="AlphaFoldDB" id="A0A6V7PXK8"/>
<gene>
    <name evidence="1" type="ORF">CB5_LOCUS18722</name>
</gene>
<proteinExistence type="predicted"/>
<dbReference type="PANTHER" id="PTHR37726:SF1">
    <property type="entry name" value="TRANSMEMBRANE PROTEIN"/>
    <property type="match status" value="1"/>
</dbReference>
<dbReference type="EMBL" id="LR862153">
    <property type="protein sequence ID" value="CAD1835511.1"/>
    <property type="molecule type" value="Genomic_DNA"/>
</dbReference>
<reference evidence="1" key="1">
    <citation type="submission" date="2020-07" db="EMBL/GenBank/DDBJ databases">
        <authorList>
            <person name="Lin J."/>
        </authorList>
    </citation>
    <scope>NUCLEOTIDE SEQUENCE</scope>
</reference>